<dbReference type="GO" id="GO:0017056">
    <property type="term" value="F:structural constituent of nuclear pore"/>
    <property type="evidence" value="ECO:0007669"/>
    <property type="project" value="TreeGrafter"/>
</dbReference>
<evidence type="ECO:0000256" key="8">
    <source>
        <dbReference type="ARBA" id="ARBA00023242"/>
    </source>
</evidence>
<dbReference type="PANTHER" id="PTHR13373">
    <property type="entry name" value="FROUNT PROTEIN-RELATED"/>
    <property type="match status" value="1"/>
</dbReference>
<keyword evidence="8 9" id="KW-0539">Nucleus</keyword>
<dbReference type="EMBL" id="BTGC01000001">
    <property type="protein sequence ID" value="GMM49455.1"/>
    <property type="molecule type" value="Genomic_DNA"/>
</dbReference>
<comment type="similarity">
    <text evidence="2 9">Belongs to the nucleoporin Nup85 family.</text>
</comment>
<keyword evidence="11" id="KW-1185">Reference proteome</keyword>
<keyword evidence="9" id="KW-0472">Membrane</keyword>
<reference evidence="10 11" key="1">
    <citation type="journal article" date="2023" name="Elife">
        <title>Identification of key yeast species and microbe-microbe interactions impacting larval growth of Drosophila in the wild.</title>
        <authorList>
            <person name="Mure A."/>
            <person name="Sugiura Y."/>
            <person name="Maeda R."/>
            <person name="Honda K."/>
            <person name="Sakurai N."/>
            <person name="Takahashi Y."/>
            <person name="Watada M."/>
            <person name="Katoh T."/>
            <person name="Gotoh A."/>
            <person name="Gotoh Y."/>
            <person name="Taniguchi I."/>
            <person name="Nakamura K."/>
            <person name="Hayashi T."/>
            <person name="Katayama T."/>
            <person name="Uemura T."/>
            <person name="Hattori Y."/>
        </authorList>
    </citation>
    <scope>NUCLEOTIDE SEQUENCE [LARGE SCALE GENOMIC DNA]</scope>
    <source>
        <strain evidence="10 11">SB-73</strain>
    </source>
</reference>
<dbReference type="InterPro" id="IPR011502">
    <property type="entry name" value="Nucleoporin_Nup85"/>
</dbReference>
<evidence type="ECO:0000313" key="11">
    <source>
        <dbReference type="Proteomes" id="UP001362899"/>
    </source>
</evidence>
<dbReference type="GO" id="GO:0031080">
    <property type="term" value="C:nuclear pore outer ring"/>
    <property type="evidence" value="ECO:0007669"/>
    <property type="project" value="TreeGrafter"/>
</dbReference>
<dbReference type="Pfam" id="PF07575">
    <property type="entry name" value="Nucleopor_Nup85"/>
    <property type="match status" value="1"/>
</dbReference>
<evidence type="ECO:0000256" key="3">
    <source>
        <dbReference type="ARBA" id="ARBA00022448"/>
    </source>
</evidence>
<proteinExistence type="inferred from homology"/>
<evidence type="ECO:0000256" key="4">
    <source>
        <dbReference type="ARBA" id="ARBA00022816"/>
    </source>
</evidence>
<accession>A0AAV5RDN7</accession>
<evidence type="ECO:0000256" key="6">
    <source>
        <dbReference type="ARBA" id="ARBA00023010"/>
    </source>
</evidence>
<evidence type="ECO:0000256" key="5">
    <source>
        <dbReference type="ARBA" id="ARBA00022927"/>
    </source>
</evidence>
<dbReference type="GO" id="GO:0045893">
    <property type="term" value="P:positive regulation of DNA-templated transcription"/>
    <property type="evidence" value="ECO:0007669"/>
    <property type="project" value="TreeGrafter"/>
</dbReference>
<comment type="function">
    <text evidence="9">Functions as a component of the nuclear pore complex (NPC).</text>
</comment>
<dbReference type="GO" id="GO:0031965">
    <property type="term" value="C:nuclear membrane"/>
    <property type="evidence" value="ECO:0007669"/>
    <property type="project" value="UniProtKB-UniRule"/>
</dbReference>
<keyword evidence="7 9" id="KW-0906">Nuclear pore complex</keyword>
<dbReference type="Proteomes" id="UP001362899">
    <property type="component" value="Unassembled WGS sequence"/>
</dbReference>
<dbReference type="GO" id="GO:0006406">
    <property type="term" value="P:mRNA export from nucleus"/>
    <property type="evidence" value="ECO:0007669"/>
    <property type="project" value="TreeGrafter"/>
</dbReference>
<keyword evidence="3 9" id="KW-0813">Transport</keyword>
<evidence type="ECO:0000256" key="2">
    <source>
        <dbReference type="ARBA" id="ARBA00005573"/>
    </source>
</evidence>
<sequence length="585" mass="64936">MSLDDKLVTCALEAQNIMVEYAQARADSPFDDERCAFECIQSYLDLLEGLASPNEPLLQEAITVVKCFQCSVFPPENREAQIRLVREWTLSMIVFDGTRLDDVEPDFGSRVYLDLLTETLLLGDISKVTEIIASYCDSAPADLGPLLLDLCTVIDSYPMQGQPYSVFMVWRKSALLLLESLKQKYPLDCDLKSNLNDSNAELISFMHRTLLILSGDAAAIKNAAPNWCIALNAFFIFADPLVDMLPMHYEQVKDLPRINEGDTYEDACRALFGNQIVAAIAELNSIHPTSAVVLGELCSNNGLFDSYDEVSAISDAGVSGFLALQYVEFLFSDKRLVGLGTQTLVNLNTEGAKNLAKKEFPRLVLIAPDFSEDIVMAAQDLGLLDLDLEVSGIAADYLHANGEYLRAMEFYYRANQLDKLHHCAKELFKKILIARDPYDADSHTVNVLNAKIPSHVAELPAAIMNMLAPSAVLLDLMKALLDENIKTVHADLDALLHTELVEFYPLLVQLVIGVPANIMARKYVVMLMKALNKWDDAPQSTKQQTVEYIQLADGCDMETDSATDLSIGTKFVLELRHDLANKITL</sequence>
<keyword evidence="6 9" id="KW-0811">Translocation</keyword>
<keyword evidence="5 9" id="KW-0653">Protein transport</keyword>
<evidence type="ECO:0000256" key="7">
    <source>
        <dbReference type="ARBA" id="ARBA00023132"/>
    </source>
</evidence>
<evidence type="ECO:0000313" key="10">
    <source>
        <dbReference type="EMBL" id="GMM49455.1"/>
    </source>
</evidence>
<comment type="subunit">
    <text evidence="9">Component of the nuclear pore complex (NPC).</text>
</comment>
<evidence type="ECO:0000256" key="1">
    <source>
        <dbReference type="ARBA" id="ARBA00004567"/>
    </source>
</evidence>
<keyword evidence="4 9" id="KW-0509">mRNA transport</keyword>
<comment type="caution">
    <text evidence="10">The sequence shown here is derived from an EMBL/GenBank/DDBJ whole genome shotgun (WGS) entry which is preliminary data.</text>
</comment>
<dbReference type="PANTHER" id="PTHR13373:SF21">
    <property type="entry name" value="NUCLEAR PORE COMPLEX PROTEIN NUP85"/>
    <property type="match status" value="1"/>
</dbReference>
<dbReference type="GO" id="GO:0006606">
    <property type="term" value="P:protein import into nucleus"/>
    <property type="evidence" value="ECO:0007669"/>
    <property type="project" value="TreeGrafter"/>
</dbReference>
<dbReference type="AlphaFoldDB" id="A0AAV5RDN7"/>
<evidence type="ECO:0000256" key="9">
    <source>
        <dbReference type="RuleBase" id="RU365073"/>
    </source>
</evidence>
<comment type="subcellular location">
    <subcellularLocation>
        <location evidence="1 9">Nucleus</location>
        <location evidence="1 9">Nuclear pore complex</location>
    </subcellularLocation>
</comment>
<gene>
    <name evidence="10" type="ORF">DASB73_004130</name>
</gene>
<name>A0AAV5RDN7_STABA</name>
<protein>
    <recommendedName>
        <fullName evidence="9">Nuclear pore complex protein Nup85</fullName>
    </recommendedName>
</protein>
<organism evidence="10 11">
    <name type="scientific">Starmerella bacillaris</name>
    <name type="common">Yeast</name>
    <name type="synonym">Candida zemplinina</name>
    <dbReference type="NCBI Taxonomy" id="1247836"/>
    <lineage>
        <taxon>Eukaryota</taxon>
        <taxon>Fungi</taxon>
        <taxon>Dikarya</taxon>
        <taxon>Ascomycota</taxon>
        <taxon>Saccharomycotina</taxon>
        <taxon>Dipodascomycetes</taxon>
        <taxon>Dipodascales</taxon>
        <taxon>Trichomonascaceae</taxon>
        <taxon>Starmerella</taxon>
    </lineage>
</organism>